<name>A0A3G5A0E9_9VIRU</name>
<proteinExistence type="predicted"/>
<organism evidence="1">
    <name type="scientific">Harvfovirus sp</name>
    <dbReference type="NCBI Taxonomy" id="2487768"/>
    <lineage>
        <taxon>Viruses</taxon>
        <taxon>Varidnaviria</taxon>
        <taxon>Bamfordvirae</taxon>
        <taxon>Nucleocytoviricota</taxon>
        <taxon>Megaviricetes</taxon>
        <taxon>Imitervirales</taxon>
        <taxon>Mimiviridae</taxon>
        <taxon>Klosneuvirinae</taxon>
    </lineage>
</organism>
<dbReference type="EMBL" id="MK072245">
    <property type="protein sequence ID" value="AYV80632.1"/>
    <property type="molecule type" value="Genomic_DNA"/>
</dbReference>
<reference evidence="1" key="1">
    <citation type="submission" date="2018-10" db="EMBL/GenBank/DDBJ databases">
        <title>Hidden diversity of soil giant viruses.</title>
        <authorList>
            <person name="Schulz F."/>
            <person name="Alteio L."/>
            <person name="Goudeau D."/>
            <person name="Ryan E.M."/>
            <person name="Malmstrom R.R."/>
            <person name="Blanchard J."/>
            <person name="Woyke T."/>
        </authorList>
    </citation>
    <scope>NUCLEOTIDE SEQUENCE</scope>
    <source>
        <strain evidence="1">HAV1</strain>
    </source>
</reference>
<protein>
    <submittedName>
        <fullName evidence="1">Uncharacterized protein</fullName>
    </submittedName>
</protein>
<gene>
    <name evidence="1" type="ORF">Harvfovirus3_77</name>
</gene>
<accession>A0A3G5A0E9</accession>
<evidence type="ECO:0000313" key="1">
    <source>
        <dbReference type="EMBL" id="AYV80632.1"/>
    </source>
</evidence>
<sequence length="311" mass="37104">MHMEKDSHNCLEWLQRRYPESYDVTNHPDVKLPMIKFCEKHNHNLVEVKALDLYISKFDFLDGNGFVNILDATEKLSPGEMIKIKVHFSQMYNFGLALNMFSTWRNDDVIDIIIRIMKYDIFKINFYKELELDREYIIMIMLADIFKRKVKNVPQYIKNAATMMGDNSMRYFYGTFQWAAICDLLDRSADTSLYESLRGFIRVDTRPFTITHIFIQLGKITSRDIMKDFGKYAAAFHPDIDIETIFRDLARLDKKGRIFILTKLHYFLLNQRNKNQYLRYYDKLLDICKATTDEETRYAHEDSINRLHSRL</sequence>